<dbReference type="EMBL" id="JAPYYP010000001">
    <property type="protein sequence ID" value="MDA5106960.1"/>
    <property type="molecule type" value="Genomic_DNA"/>
</dbReference>
<dbReference type="Proteomes" id="UP001151071">
    <property type="component" value="Unassembled WGS sequence"/>
</dbReference>
<protein>
    <submittedName>
        <fullName evidence="1">DUF3866 family protein</fullName>
    </submittedName>
</protein>
<accession>A0A9X3TM45</accession>
<proteinExistence type="predicted"/>
<keyword evidence="2" id="KW-1185">Reference proteome</keyword>
<reference evidence="1" key="1">
    <citation type="submission" date="2022-12" db="EMBL/GenBank/DDBJ databases">
        <title>Draft genome sequence of the thermophilic strain Brevibacillus thermoruber HT42, isolated from Los Humeros, Puebla, Mexico, with biotechnological potential.</title>
        <authorList>
            <person name="Lara Sanchez J."/>
            <person name="Solis Palacios R."/>
            <person name="Bustos Baena A.S."/>
            <person name="Ruz Baez A.E."/>
            <person name="Espinosa Luna G."/>
            <person name="Oliart Ros R.M."/>
        </authorList>
    </citation>
    <scope>NUCLEOTIDE SEQUENCE</scope>
    <source>
        <strain evidence="1">HT42</strain>
    </source>
</reference>
<dbReference type="RefSeq" id="WP_271139285.1">
    <property type="nucleotide sequence ID" value="NZ_JAPYYP010000001.1"/>
</dbReference>
<name>A0A9X3TM45_9BACL</name>
<dbReference type="Pfam" id="PF12982">
    <property type="entry name" value="DUF3866"/>
    <property type="match status" value="1"/>
</dbReference>
<organism evidence="1 2">
    <name type="scientific">Brevibacillus thermoruber</name>
    <dbReference type="NCBI Taxonomy" id="33942"/>
    <lineage>
        <taxon>Bacteria</taxon>
        <taxon>Bacillati</taxon>
        <taxon>Bacillota</taxon>
        <taxon>Bacilli</taxon>
        <taxon>Bacillales</taxon>
        <taxon>Paenibacillaceae</taxon>
        <taxon>Brevibacillus</taxon>
    </lineage>
</organism>
<dbReference type="InterPro" id="IPR024479">
    <property type="entry name" value="DUF3866"/>
</dbReference>
<gene>
    <name evidence="1" type="ORF">O3V59_01160</name>
</gene>
<evidence type="ECO:0000313" key="2">
    <source>
        <dbReference type="Proteomes" id="UP001151071"/>
    </source>
</evidence>
<comment type="caution">
    <text evidence="1">The sequence shown here is derived from an EMBL/GenBank/DDBJ whole genome shotgun (WGS) entry which is preliminary data.</text>
</comment>
<sequence length="395" mass="41929">MLRVAAGMVTEVREKRPGVQILEVRLHDSGLAEPAVSFFDEEFAEGDEVLVNTTAVRLHLGTGGFHIVMGKTGRTVETDLSPGAWGHVMKMRYAPSQLAVDTVEEQDSPYHERFCDESLSLEGTPVLIGELHSMLPAAAAAVAWAAPEKRLVYVMPDAASLPIALSRQVAGLKSAGVLAATVTTGHAWGGDRETVTIHNGLLAARHVERADVILCFLGPGVTGTGTPLGFSGMQLAEVIHAVSLLGGVPFFIPRLSFADPRERHFGVSHHSRTVLGRFALRPVLLVVPAFGDGRDDIVRSQTADLIRGGSHVPVSGPAPDHGHLERLERAFGLSFVTMGRHWREDPAPFQAAVLAGDLAVRSAPFLAGCASGGKHRCAGPDTLAALALFLTRSGV</sequence>
<dbReference type="AlphaFoldDB" id="A0A9X3TM45"/>
<evidence type="ECO:0000313" key="1">
    <source>
        <dbReference type="EMBL" id="MDA5106960.1"/>
    </source>
</evidence>